<dbReference type="STRING" id="1802519.A2961_02330"/>
<keyword evidence="1" id="KW-1133">Transmembrane helix</keyword>
<keyword evidence="1" id="KW-0812">Transmembrane</keyword>
<evidence type="ECO:0000313" key="3">
    <source>
        <dbReference type="Proteomes" id="UP000177082"/>
    </source>
</evidence>
<protein>
    <submittedName>
        <fullName evidence="2">Uncharacterized protein</fullName>
    </submittedName>
</protein>
<evidence type="ECO:0000256" key="1">
    <source>
        <dbReference type="SAM" id="Phobius"/>
    </source>
</evidence>
<evidence type="ECO:0000313" key="2">
    <source>
        <dbReference type="EMBL" id="OGM62327.1"/>
    </source>
</evidence>
<name>A0A1F8BE34_9BACT</name>
<gene>
    <name evidence="2" type="ORF">A2961_02330</name>
</gene>
<sequence>MKNQSKGNIVIGGFVLLFIGLSLAYLALFTSPLGKAPSVSGSKLKILGDSKLIYSQSQGFSTFSGGPDVCADIKPGCEEAFVKRSQMNGYFDPAWDDLTVEERSCLIQGCLRWEANLGSLVETEKVYLELTGDQITELIKIYKPDSVKASNVRVWIENNKIYGSAVSSYSMLPGVISAEAEIDNHWFVVRQAYLGRISAPQSIVDTINSGVESLFQDFFAKVGVYIEEIDVVNDKLAVKAEAPKGLLRLENGVLIVDNNVFAELEKDNENNKDEGDFNILNIQ</sequence>
<reference evidence="2 3" key="1">
    <citation type="journal article" date="2016" name="Nat. Commun.">
        <title>Thousands of microbial genomes shed light on interconnected biogeochemical processes in an aquifer system.</title>
        <authorList>
            <person name="Anantharaman K."/>
            <person name="Brown C.T."/>
            <person name="Hug L.A."/>
            <person name="Sharon I."/>
            <person name="Castelle C.J."/>
            <person name="Probst A.J."/>
            <person name="Thomas B.C."/>
            <person name="Singh A."/>
            <person name="Wilkins M.J."/>
            <person name="Karaoz U."/>
            <person name="Brodie E.L."/>
            <person name="Williams K.H."/>
            <person name="Hubbard S.S."/>
            <person name="Banfield J.F."/>
        </authorList>
    </citation>
    <scope>NUCLEOTIDE SEQUENCE [LARGE SCALE GENOMIC DNA]</scope>
</reference>
<dbReference type="Proteomes" id="UP000177082">
    <property type="component" value="Unassembled WGS sequence"/>
</dbReference>
<dbReference type="AlphaFoldDB" id="A0A1F8BE34"/>
<keyword evidence="1" id="KW-0472">Membrane</keyword>
<comment type="caution">
    <text evidence="2">The sequence shown here is derived from an EMBL/GenBank/DDBJ whole genome shotgun (WGS) entry which is preliminary data.</text>
</comment>
<organism evidence="2 3">
    <name type="scientific">Candidatus Woesebacteria bacterium RIFCSPLOWO2_01_FULL_39_21</name>
    <dbReference type="NCBI Taxonomy" id="1802519"/>
    <lineage>
        <taxon>Bacteria</taxon>
        <taxon>Candidatus Woeseibacteriota</taxon>
    </lineage>
</organism>
<dbReference type="EMBL" id="MGHF01000028">
    <property type="protein sequence ID" value="OGM62327.1"/>
    <property type="molecule type" value="Genomic_DNA"/>
</dbReference>
<proteinExistence type="predicted"/>
<accession>A0A1F8BE34</accession>
<feature type="transmembrane region" description="Helical" evidence="1">
    <location>
        <begin position="7"/>
        <end position="28"/>
    </location>
</feature>